<feature type="region of interest" description="Disordered" evidence="1">
    <location>
        <begin position="82"/>
        <end position="101"/>
    </location>
</feature>
<dbReference type="RefSeq" id="XP_007752056.1">
    <property type="nucleotide sequence ID" value="XM_007753866.1"/>
</dbReference>
<dbReference type="Proteomes" id="UP000019471">
    <property type="component" value="Unassembled WGS sequence"/>
</dbReference>
<reference evidence="2 3" key="1">
    <citation type="submission" date="2013-03" db="EMBL/GenBank/DDBJ databases">
        <title>The Genome Sequence of Cladophialophora psammophila CBS 110553.</title>
        <authorList>
            <consortium name="The Broad Institute Genomics Platform"/>
            <person name="Cuomo C."/>
            <person name="de Hoog S."/>
            <person name="Gorbushina A."/>
            <person name="Walker B."/>
            <person name="Young S.K."/>
            <person name="Zeng Q."/>
            <person name="Gargeya S."/>
            <person name="Fitzgerald M."/>
            <person name="Haas B."/>
            <person name="Abouelleil A."/>
            <person name="Allen A.W."/>
            <person name="Alvarado L."/>
            <person name="Arachchi H.M."/>
            <person name="Berlin A.M."/>
            <person name="Chapman S.B."/>
            <person name="Gainer-Dewar J."/>
            <person name="Goldberg J."/>
            <person name="Griggs A."/>
            <person name="Gujja S."/>
            <person name="Hansen M."/>
            <person name="Howarth C."/>
            <person name="Imamovic A."/>
            <person name="Ireland A."/>
            <person name="Larimer J."/>
            <person name="McCowan C."/>
            <person name="Murphy C."/>
            <person name="Pearson M."/>
            <person name="Poon T.W."/>
            <person name="Priest M."/>
            <person name="Roberts A."/>
            <person name="Saif S."/>
            <person name="Shea T."/>
            <person name="Sisk P."/>
            <person name="Sykes S."/>
            <person name="Wortman J."/>
            <person name="Nusbaum C."/>
            <person name="Birren B."/>
        </authorList>
    </citation>
    <scope>NUCLEOTIDE SEQUENCE [LARGE SCALE GENOMIC DNA]</scope>
    <source>
        <strain evidence="2 3">CBS 110553</strain>
    </source>
</reference>
<name>W9VCV8_9EURO</name>
<comment type="caution">
    <text evidence="2">The sequence shown here is derived from an EMBL/GenBank/DDBJ whole genome shotgun (WGS) entry which is preliminary data.</text>
</comment>
<sequence length="125" mass="14104">MGMAFLPEIEAGTFSYYANPSALKHILEVFERILAQKRKMNPSPGGDNIEETLVSALETMMNNIYYDNLYQRAERWRGTLRRPVADPEARPATANSNLDSPSDHIAQVLSLFPEHLRKDLGKGRA</sequence>
<dbReference type="EMBL" id="AMGX01000046">
    <property type="protein sequence ID" value="EXJ53432.1"/>
    <property type="molecule type" value="Genomic_DNA"/>
</dbReference>
<organism evidence="2 3">
    <name type="scientific">Cladophialophora psammophila CBS 110553</name>
    <dbReference type="NCBI Taxonomy" id="1182543"/>
    <lineage>
        <taxon>Eukaryota</taxon>
        <taxon>Fungi</taxon>
        <taxon>Dikarya</taxon>
        <taxon>Ascomycota</taxon>
        <taxon>Pezizomycotina</taxon>
        <taxon>Eurotiomycetes</taxon>
        <taxon>Chaetothyriomycetidae</taxon>
        <taxon>Chaetothyriales</taxon>
        <taxon>Herpotrichiellaceae</taxon>
        <taxon>Cladophialophora</taxon>
    </lineage>
</organism>
<dbReference type="OrthoDB" id="4491390at2759"/>
<protein>
    <submittedName>
        <fullName evidence="2">Uncharacterized protein</fullName>
    </submittedName>
</protein>
<keyword evidence="3" id="KW-1185">Reference proteome</keyword>
<accession>W9VCV8</accession>
<gene>
    <name evidence="2" type="ORF">A1O5_13300</name>
</gene>
<dbReference type="GeneID" id="19197983"/>
<evidence type="ECO:0000313" key="3">
    <source>
        <dbReference type="Proteomes" id="UP000019471"/>
    </source>
</evidence>
<proteinExistence type="predicted"/>
<dbReference type="HOGENOM" id="CLU_1992400_0_0_1"/>
<evidence type="ECO:0000256" key="1">
    <source>
        <dbReference type="SAM" id="MobiDB-lite"/>
    </source>
</evidence>
<dbReference type="AlphaFoldDB" id="W9VCV8"/>
<evidence type="ECO:0000313" key="2">
    <source>
        <dbReference type="EMBL" id="EXJ53432.1"/>
    </source>
</evidence>